<evidence type="ECO:0000256" key="1">
    <source>
        <dbReference type="ARBA" id="ARBA00006530"/>
    </source>
</evidence>
<dbReference type="NCBIfam" id="TIGR01484">
    <property type="entry name" value="HAD-SF-IIB"/>
    <property type="match status" value="1"/>
</dbReference>
<dbReference type="HOGENOM" id="CLU_009583_24_0_10"/>
<dbReference type="InterPro" id="IPR012821">
    <property type="entry name" value="Sucrose_P_synth_Pase-like_dom"/>
</dbReference>
<dbReference type="InterPro" id="IPR006380">
    <property type="entry name" value="SPP-like_dom"/>
</dbReference>
<evidence type="ECO:0000256" key="4">
    <source>
        <dbReference type="ARBA" id="ARBA00022679"/>
    </source>
</evidence>
<dbReference type="SUPFAM" id="SSF53756">
    <property type="entry name" value="UDP-Glycosyltransferase/glycogen phosphorylase"/>
    <property type="match status" value="1"/>
</dbReference>
<dbReference type="SFLD" id="SFLDG01141">
    <property type="entry name" value="C2.B.1:_Sucrose_Phosphatase_Li"/>
    <property type="match status" value="1"/>
</dbReference>
<dbReference type="Pfam" id="PF00534">
    <property type="entry name" value="Glycos_transf_1"/>
    <property type="match status" value="1"/>
</dbReference>
<dbReference type="InterPro" id="IPR001296">
    <property type="entry name" value="Glyco_trans_1"/>
</dbReference>
<comment type="catalytic activity">
    <reaction evidence="5">
        <text>beta-D-fructose 6-phosphate + UDP-alpha-D-glucose = sucrose 6(F)-phosphate + UDP + H(+)</text>
        <dbReference type="Rhea" id="RHEA:22172"/>
        <dbReference type="ChEBI" id="CHEBI:15378"/>
        <dbReference type="ChEBI" id="CHEBI:57634"/>
        <dbReference type="ChEBI" id="CHEBI:57723"/>
        <dbReference type="ChEBI" id="CHEBI:58223"/>
        <dbReference type="ChEBI" id="CHEBI:58885"/>
        <dbReference type="EC" id="2.4.1.14"/>
    </reaction>
</comment>
<dbReference type="InterPro" id="IPR044161">
    <property type="entry name" value="SPS"/>
</dbReference>
<dbReference type="NCBIfam" id="TIGR02471">
    <property type="entry name" value="sucr_syn_bact_C"/>
    <property type="match status" value="1"/>
</dbReference>
<dbReference type="RefSeq" id="WP_014855987.1">
    <property type="nucleotide sequence ID" value="NC_018178.1"/>
</dbReference>
<feature type="domain" description="Sucrose phosphatase-like" evidence="7">
    <location>
        <begin position="477"/>
        <end position="714"/>
    </location>
</feature>
<dbReference type="SFLD" id="SFLDG01140">
    <property type="entry name" value="C2.B:_Phosphomannomutase_and_P"/>
    <property type="match status" value="1"/>
</dbReference>
<reference evidence="9 10" key="1">
    <citation type="journal article" date="2013" name="PLoS ONE">
        <title>Genomic analysis of Melioribacter roseus, facultatively anaerobic organotrophic bacterium representing a novel deep lineage within Bacteriodetes/Chlorobi group.</title>
        <authorList>
            <person name="Kadnikov V.V."/>
            <person name="Mardanov A.V."/>
            <person name="Podosokorskaya O.A."/>
            <person name="Gavrilov S.N."/>
            <person name="Kublanov I.V."/>
            <person name="Beletsky A.V."/>
            <person name="Bonch-Osmolovskaya E.A."/>
            <person name="Ravin N.V."/>
        </authorList>
    </citation>
    <scope>NUCLEOTIDE SEQUENCE [LARGE SCALE GENOMIC DNA]</scope>
    <source>
        <strain evidence="10">JCM 17771 / P3M-2</strain>
    </source>
</reference>
<keyword evidence="4" id="KW-0808">Transferase</keyword>
<keyword evidence="3" id="KW-0328">Glycosyltransferase</keyword>
<keyword evidence="10" id="KW-1185">Reference proteome</keyword>
<evidence type="ECO:0000259" key="7">
    <source>
        <dbReference type="Pfam" id="PF05116"/>
    </source>
</evidence>
<dbReference type="Pfam" id="PF05116">
    <property type="entry name" value="S6PP"/>
    <property type="match status" value="1"/>
</dbReference>
<dbReference type="Gene3D" id="3.40.50.1000">
    <property type="entry name" value="HAD superfamily/HAD-like"/>
    <property type="match status" value="1"/>
</dbReference>
<evidence type="ECO:0000313" key="10">
    <source>
        <dbReference type="Proteomes" id="UP000009011"/>
    </source>
</evidence>
<evidence type="ECO:0000256" key="2">
    <source>
        <dbReference type="ARBA" id="ARBA00012536"/>
    </source>
</evidence>
<dbReference type="KEGG" id="mro:MROS_1315"/>
<dbReference type="PATRIC" id="fig|1191523.3.peg.1401"/>
<feature type="domain" description="Glycosyltransferase subfamily 4-like N-terminal" evidence="8">
    <location>
        <begin position="31"/>
        <end position="226"/>
    </location>
</feature>
<proteinExistence type="inferred from homology"/>
<dbReference type="PANTHER" id="PTHR46039">
    <property type="entry name" value="SUCROSE-PHOSPHATE SYNTHASE 3-RELATED"/>
    <property type="match status" value="1"/>
</dbReference>
<comment type="similarity">
    <text evidence="1">Belongs to the glycosyltransferase 1 family.</text>
</comment>
<evidence type="ECO:0000259" key="8">
    <source>
        <dbReference type="Pfam" id="PF13439"/>
    </source>
</evidence>
<dbReference type="InterPro" id="IPR036412">
    <property type="entry name" value="HAD-like_sf"/>
</dbReference>
<evidence type="ECO:0000256" key="3">
    <source>
        <dbReference type="ARBA" id="ARBA00022676"/>
    </source>
</evidence>
<dbReference type="Proteomes" id="UP000009011">
    <property type="component" value="Chromosome"/>
</dbReference>
<dbReference type="GO" id="GO:0046524">
    <property type="term" value="F:sucrose-phosphate synthase activity"/>
    <property type="evidence" value="ECO:0007669"/>
    <property type="project" value="UniProtKB-EC"/>
</dbReference>
<dbReference type="EMBL" id="CP003557">
    <property type="protein sequence ID" value="AFN74552.1"/>
    <property type="molecule type" value="Genomic_DNA"/>
</dbReference>
<dbReference type="OrthoDB" id="9801609at2"/>
<dbReference type="STRING" id="1191523.MROS_1315"/>
<evidence type="ECO:0000313" key="9">
    <source>
        <dbReference type="EMBL" id="AFN74552.1"/>
    </source>
</evidence>
<dbReference type="InterPro" id="IPR028098">
    <property type="entry name" value="Glyco_trans_4-like_N"/>
</dbReference>
<evidence type="ECO:0000256" key="5">
    <source>
        <dbReference type="ARBA" id="ARBA00047471"/>
    </source>
</evidence>
<dbReference type="eggNOG" id="COG0438">
    <property type="taxonomic scope" value="Bacteria"/>
</dbReference>
<dbReference type="InterPro" id="IPR006379">
    <property type="entry name" value="HAD-SF_hydro_IIB"/>
</dbReference>
<evidence type="ECO:0000259" key="6">
    <source>
        <dbReference type="Pfam" id="PF00534"/>
    </source>
</evidence>
<dbReference type="EC" id="2.4.1.14" evidence="2"/>
<dbReference type="SUPFAM" id="SSF56784">
    <property type="entry name" value="HAD-like"/>
    <property type="match status" value="1"/>
</dbReference>
<dbReference type="SFLD" id="SFLDS00003">
    <property type="entry name" value="Haloacid_Dehalogenase"/>
    <property type="match status" value="1"/>
</dbReference>
<dbReference type="InterPro" id="IPR012822">
    <property type="entry name" value="SucroseP_synth_GlycoTrfase_dom"/>
</dbReference>
<name>I6YVH2_MELRP</name>
<dbReference type="InterPro" id="IPR023214">
    <property type="entry name" value="HAD_sf"/>
</dbReference>
<dbReference type="eggNOG" id="COG0561">
    <property type="taxonomic scope" value="Bacteria"/>
</dbReference>
<sequence>MAKKKLYVQLYNIHGLIRGHDLELGRDADTGGQTKYVLELAKSISRRDEIERVEIVTRFINDKELSQDYAETEEIINDKLSIIRIRCGGQKYLRKEQLWEHLEEFVDKSIKYIKSRGVLPDIIHSHYADAGYACAELTKFFGIPFIHTGHSLGINKLNNLLQEGMTYEEINRRYKIQRRIEAEEQIILYADKIITSTNQEIEEQYKLYHNFNREKFVVIPPSVDLSKFHPYNEKREWDEESQKIRDGIRNELWKFFTNMNKPIILSLCRPEKRKNITGLIEAYGRSEELQHKANLAVFAGIRKDITQMPDIEREVLTDMLLLMDKYNLYGKMAIPKKHDFEHEVPELYRIAAESRGVFVNSAFNEPFGLTLIEAAASGLPVVATDDGGPRDIIHNLQNGLLVDVHNPDNISNALLTILNDESKWETFSNNGINRVKHFYSWDAHTEKYLNIINELVHNGNNFNKVMSETGKRLFNFDKLIILDIDDTLLGDEKSTRELNDLLKSVHSYIGFGVATGRSVDSAVSILKENDIVMPDFIISSVGSEIHYKSDEGYTFGTGWAAHIDYQWKRDKIVETLKDFDYLTYQEEENQRKYKISYYIDTTKFNPDEIMEALTSNKLKANIIVSHEQFLDILPVRASKGRAVRYIGYRWNIPYDSILVAGDSGNDEDMLRGELLGVVVANYSKELEKLIGRRRIYFASKPYAAGVIEGIQYYNFIR</sequence>
<dbReference type="Pfam" id="PF13439">
    <property type="entry name" value="Glyco_transf_4"/>
    <property type="match status" value="1"/>
</dbReference>
<dbReference type="Gene3D" id="3.40.50.2000">
    <property type="entry name" value="Glycogen Phosphorylase B"/>
    <property type="match status" value="2"/>
</dbReference>
<protein>
    <recommendedName>
        <fullName evidence="2">sucrose-phosphate synthase</fullName>
        <ecNumber evidence="2">2.4.1.14</ecNumber>
    </recommendedName>
</protein>
<dbReference type="AlphaFoldDB" id="I6YVH2"/>
<accession>I6YVH2</accession>
<dbReference type="GO" id="GO:0016791">
    <property type="term" value="F:phosphatase activity"/>
    <property type="evidence" value="ECO:0007669"/>
    <property type="project" value="UniProtKB-ARBA"/>
</dbReference>
<organism evidence="9 10">
    <name type="scientific">Melioribacter roseus (strain DSM 23840 / JCM 17771 / VKM B-2668 / P3M-2)</name>
    <dbReference type="NCBI Taxonomy" id="1191523"/>
    <lineage>
        <taxon>Bacteria</taxon>
        <taxon>Pseudomonadati</taxon>
        <taxon>Ignavibacteriota</taxon>
        <taxon>Ignavibacteria</taxon>
        <taxon>Ignavibacteriales</taxon>
        <taxon>Melioribacteraceae</taxon>
        <taxon>Melioribacter</taxon>
    </lineage>
</organism>
<dbReference type="PANTHER" id="PTHR46039:SF5">
    <property type="entry name" value="SUCROSE-PHOSPHATE SYNTHASE 3-RELATED"/>
    <property type="match status" value="1"/>
</dbReference>
<dbReference type="NCBIfam" id="TIGR02472">
    <property type="entry name" value="sucr_P_syn_N"/>
    <property type="match status" value="1"/>
</dbReference>
<dbReference type="Gene3D" id="3.90.1070.10">
    <property type="match status" value="1"/>
</dbReference>
<feature type="domain" description="Glycosyl transferase family 1" evidence="6">
    <location>
        <begin position="253"/>
        <end position="433"/>
    </location>
</feature>
<gene>
    <name evidence="9" type="ordered locus">MROS_1315</name>
</gene>